<dbReference type="Gene3D" id="3.40.190.10">
    <property type="entry name" value="Periplasmic binding protein-like II"/>
    <property type="match status" value="2"/>
</dbReference>
<gene>
    <name evidence="1" type="ORF">E1N52_01990</name>
</gene>
<dbReference type="EMBL" id="SMOD01000001">
    <property type="protein sequence ID" value="TDG11044.1"/>
    <property type="molecule type" value="Genomic_DNA"/>
</dbReference>
<dbReference type="PANTHER" id="PTHR35841">
    <property type="entry name" value="PHOSPHONATES-BINDING PERIPLASMIC PROTEIN"/>
    <property type="match status" value="1"/>
</dbReference>
<evidence type="ECO:0000313" key="1">
    <source>
        <dbReference type="EMBL" id="TDG11044.1"/>
    </source>
</evidence>
<protein>
    <recommendedName>
        <fullName evidence="3">Phosphate/phosphite/phosphonate ABC transporter substrate-binding protein</fullName>
    </recommendedName>
</protein>
<accession>A0A4R5LMF5</accession>
<sequence length="291" mass="31911">MSSSTRNAPLMLGAVAYAPKVVTIWEGFKAWFAERGLAIDYLLYSNYETQVEAQFAGDIAFAWNSPLAWIRANRIAQARGEAVLPLAMRDTDIDLHSVLVVRRDSRVQTLADLRGGTVGFGAIDSPQATLIPLDHLRHEGGLVAGQDYQAQRFDVLGGKHGDHIGGEREAASALVRGEIDATWMIAGNYRAFADEGTLPAGESRIVATTGAFDHCNMTVSPGVPQEAAQRFGDLLLSMDWNDARVRPLLELEGLRSWLPGRTSGYALLERAVTEEAFYDDQGRIVEPAYRY</sequence>
<dbReference type="AlphaFoldDB" id="A0A4R5LMF5"/>
<dbReference type="RefSeq" id="WP_133179692.1">
    <property type="nucleotide sequence ID" value="NZ_SMOD01000001.1"/>
</dbReference>
<dbReference type="Pfam" id="PF12974">
    <property type="entry name" value="Phosphonate-bd"/>
    <property type="match status" value="1"/>
</dbReference>
<dbReference type="SUPFAM" id="SSF53850">
    <property type="entry name" value="Periplasmic binding protein-like II"/>
    <property type="match status" value="1"/>
</dbReference>
<evidence type="ECO:0000313" key="2">
    <source>
        <dbReference type="Proteomes" id="UP000295606"/>
    </source>
</evidence>
<reference evidence="1 2" key="1">
    <citation type="submission" date="2019-03" db="EMBL/GenBank/DDBJ databases">
        <title>Paraburkholderia sp. isolated from native Mimosa gymnas in Guartela State Park, Brazil.</title>
        <authorList>
            <person name="Paulitsch F."/>
            <person name="Hungria M."/>
            <person name="Delamuta J.R.M."/>
            <person name="Ribeiro R.A."/>
            <person name="Dall'Agnol R."/>
            <person name="Silva J.S.B."/>
        </authorList>
    </citation>
    <scope>NUCLEOTIDE SEQUENCE [LARGE SCALE GENOMIC DNA]</scope>
    <source>
        <strain evidence="1 2">CNPSo 3008</strain>
    </source>
</reference>
<organism evidence="1 2">
    <name type="scientific">Paraburkholderia guartelaensis</name>
    <dbReference type="NCBI Taxonomy" id="2546446"/>
    <lineage>
        <taxon>Bacteria</taxon>
        <taxon>Pseudomonadati</taxon>
        <taxon>Pseudomonadota</taxon>
        <taxon>Betaproteobacteria</taxon>
        <taxon>Burkholderiales</taxon>
        <taxon>Burkholderiaceae</taxon>
        <taxon>Paraburkholderia</taxon>
    </lineage>
</organism>
<dbReference type="PANTHER" id="PTHR35841:SF1">
    <property type="entry name" value="PHOSPHONATES-BINDING PERIPLASMIC PROTEIN"/>
    <property type="match status" value="1"/>
</dbReference>
<dbReference type="OrthoDB" id="5318791at2"/>
<comment type="caution">
    <text evidence="1">The sequence shown here is derived from an EMBL/GenBank/DDBJ whole genome shotgun (WGS) entry which is preliminary data.</text>
</comment>
<dbReference type="Proteomes" id="UP000295606">
    <property type="component" value="Unassembled WGS sequence"/>
</dbReference>
<evidence type="ECO:0008006" key="3">
    <source>
        <dbReference type="Google" id="ProtNLM"/>
    </source>
</evidence>
<name>A0A4R5LMF5_9BURK</name>
<proteinExistence type="predicted"/>